<evidence type="ECO:0000259" key="1">
    <source>
        <dbReference type="Pfam" id="PF13439"/>
    </source>
</evidence>
<dbReference type="Pfam" id="PF13439">
    <property type="entry name" value="Glyco_transf_4"/>
    <property type="match status" value="1"/>
</dbReference>
<dbReference type="RefSeq" id="WP_243330757.1">
    <property type="nucleotide sequence ID" value="NZ_AP027081.1"/>
</dbReference>
<name>A0AA48GTM8_9BACT</name>
<protein>
    <submittedName>
        <fullName evidence="2">Glycosyltransferase WbpH</fullName>
    </submittedName>
</protein>
<keyword evidence="3" id="KW-1185">Reference proteome</keyword>
<dbReference type="SUPFAM" id="SSF53756">
    <property type="entry name" value="UDP-Glycosyltransferase/glycogen phosphorylase"/>
    <property type="match status" value="1"/>
</dbReference>
<proteinExistence type="predicted"/>
<dbReference type="PANTHER" id="PTHR12526">
    <property type="entry name" value="GLYCOSYLTRANSFERASE"/>
    <property type="match status" value="1"/>
</dbReference>
<dbReference type="KEGG" id="msea:METESE_04030"/>
<dbReference type="Gene3D" id="3.40.50.2000">
    <property type="entry name" value="Glycogen Phosphorylase B"/>
    <property type="match status" value="2"/>
</dbReference>
<dbReference type="InterPro" id="IPR028098">
    <property type="entry name" value="Glyco_trans_4-like_N"/>
</dbReference>
<sequence>MSPRPLAVVTSAHPWGDPRVFGRELQACLDWGLPVDLYAQAPPGAAPALPAGLRFHPVPPARGRLGRVLRALGLWRPLLRNGPYRLVHFHDPELLPAMALLALARPGTHLLFDIHEDLPLQFRAKTYVPEPFRRPLGILAAWALHLASRLFHGFAPATEAIASAWPPDATRVVHNYPRTLFHRPGPAPDPDRVLYMGGLSRERGLLLALEAVRRARAVRPGMRLEVIGWLLDREVEAALGAASAEGWCTHTPTLGAEALAERASGAGIGLVTLLPLANYQEALPTKLFEYMALGIPVLASDFPLWRRLVAGSGAGRVAAPEPAAVAGALLAMASDPAGLAAHARRGREAYLARYRWEAEARHLRWHLARAGLLPPEPPGDAP</sequence>
<organism evidence="2 3">
    <name type="scientific">Mesoterricola sediminis</name>
    <dbReference type="NCBI Taxonomy" id="2927980"/>
    <lineage>
        <taxon>Bacteria</taxon>
        <taxon>Pseudomonadati</taxon>
        <taxon>Acidobacteriota</taxon>
        <taxon>Holophagae</taxon>
        <taxon>Holophagales</taxon>
        <taxon>Holophagaceae</taxon>
        <taxon>Mesoterricola</taxon>
    </lineage>
</organism>
<gene>
    <name evidence="2" type="primary">wbpH</name>
    <name evidence="2" type="ORF">METESE_04030</name>
</gene>
<dbReference type="GO" id="GO:0016757">
    <property type="term" value="F:glycosyltransferase activity"/>
    <property type="evidence" value="ECO:0007669"/>
    <property type="project" value="UniProtKB-ARBA"/>
</dbReference>
<dbReference type="EMBL" id="AP027081">
    <property type="protein sequence ID" value="BDU75445.1"/>
    <property type="molecule type" value="Genomic_DNA"/>
</dbReference>
<evidence type="ECO:0000313" key="2">
    <source>
        <dbReference type="EMBL" id="BDU75445.1"/>
    </source>
</evidence>
<dbReference type="Pfam" id="PF13692">
    <property type="entry name" value="Glyco_trans_1_4"/>
    <property type="match status" value="1"/>
</dbReference>
<dbReference type="Proteomes" id="UP001228113">
    <property type="component" value="Chromosome"/>
</dbReference>
<dbReference type="CDD" id="cd03801">
    <property type="entry name" value="GT4_PimA-like"/>
    <property type="match status" value="1"/>
</dbReference>
<evidence type="ECO:0000313" key="3">
    <source>
        <dbReference type="Proteomes" id="UP001228113"/>
    </source>
</evidence>
<reference evidence="2" key="1">
    <citation type="journal article" date="2023" name="Int. J. Syst. Evol. Microbiol.">
        <title>Mesoterricola silvestris gen. nov., sp. nov., Mesoterricola sediminis sp. nov., Geothrix oryzae sp. nov., Geothrix edaphica sp. nov., Geothrix rubra sp. nov., and Geothrix limicola sp. nov., six novel members of Acidobacteriota isolated from soils.</title>
        <authorList>
            <person name="Itoh H."/>
            <person name="Sugisawa Y."/>
            <person name="Mise K."/>
            <person name="Xu Z."/>
            <person name="Kuniyasu M."/>
            <person name="Ushijima N."/>
            <person name="Kawano K."/>
            <person name="Kobayashi E."/>
            <person name="Shiratori Y."/>
            <person name="Masuda Y."/>
            <person name="Senoo K."/>
        </authorList>
    </citation>
    <scope>NUCLEOTIDE SEQUENCE</scope>
    <source>
        <strain evidence="2">W786</strain>
    </source>
</reference>
<accession>A0AA48GTM8</accession>
<feature type="domain" description="Glycosyltransferase subfamily 4-like N-terminal" evidence="1">
    <location>
        <begin position="30"/>
        <end position="151"/>
    </location>
</feature>
<dbReference type="AlphaFoldDB" id="A0AA48GTM8"/>